<keyword evidence="7" id="KW-1185">Reference proteome</keyword>
<dbReference type="InterPro" id="IPR000847">
    <property type="entry name" value="LysR_HTH_N"/>
</dbReference>
<evidence type="ECO:0000256" key="4">
    <source>
        <dbReference type="ARBA" id="ARBA00023163"/>
    </source>
</evidence>
<dbReference type="EMBL" id="MLCO01000354">
    <property type="protein sequence ID" value="ONG45374.1"/>
    <property type="molecule type" value="Genomic_DNA"/>
</dbReference>
<dbReference type="Gene3D" id="3.40.190.10">
    <property type="entry name" value="Periplasmic binding protein-like II"/>
    <property type="match status" value="2"/>
</dbReference>
<dbReference type="Pfam" id="PF03466">
    <property type="entry name" value="LysR_substrate"/>
    <property type="match status" value="1"/>
</dbReference>
<evidence type="ECO:0000313" key="6">
    <source>
        <dbReference type="EMBL" id="ONG45374.1"/>
    </source>
</evidence>
<evidence type="ECO:0000313" key="7">
    <source>
        <dbReference type="Proteomes" id="UP000188879"/>
    </source>
</evidence>
<protein>
    <submittedName>
        <fullName evidence="6">LysR family transcriptional regulator</fullName>
    </submittedName>
</protein>
<dbReference type="GO" id="GO:0003677">
    <property type="term" value="F:DNA binding"/>
    <property type="evidence" value="ECO:0007669"/>
    <property type="project" value="UniProtKB-KW"/>
</dbReference>
<dbReference type="GO" id="GO:0032993">
    <property type="term" value="C:protein-DNA complex"/>
    <property type="evidence" value="ECO:0007669"/>
    <property type="project" value="TreeGrafter"/>
</dbReference>
<organism evidence="6 7">
    <name type="scientific">Teichococcus deserti</name>
    <dbReference type="NCBI Taxonomy" id="1817963"/>
    <lineage>
        <taxon>Bacteria</taxon>
        <taxon>Pseudomonadati</taxon>
        <taxon>Pseudomonadota</taxon>
        <taxon>Alphaproteobacteria</taxon>
        <taxon>Acetobacterales</taxon>
        <taxon>Roseomonadaceae</taxon>
        <taxon>Roseomonas</taxon>
    </lineage>
</organism>
<evidence type="ECO:0000256" key="1">
    <source>
        <dbReference type="ARBA" id="ARBA00009437"/>
    </source>
</evidence>
<gene>
    <name evidence="6" type="ORF">BKE38_26570</name>
</gene>
<name>A0A1V2GVA7_9PROT</name>
<dbReference type="AlphaFoldDB" id="A0A1V2GVA7"/>
<dbReference type="OrthoDB" id="9806538at2"/>
<evidence type="ECO:0000259" key="5">
    <source>
        <dbReference type="PROSITE" id="PS50931"/>
    </source>
</evidence>
<dbReference type="SUPFAM" id="SSF53850">
    <property type="entry name" value="Periplasmic binding protein-like II"/>
    <property type="match status" value="1"/>
</dbReference>
<keyword evidence="3" id="KW-0238">DNA-binding</keyword>
<comment type="similarity">
    <text evidence="1">Belongs to the LysR transcriptional regulatory family.</text>
</comment>
<keyword evidence="4" id="KW-0804">Transcription</keyword>
<evidence type="ECO:0000256" key="3">
    <source>
        <dbReference type="ARBA" id="ARBA00023125"/>
    </source>
</evidence>
<dbReference type="InterPro" id="IPR036390">
    <property type="entry name" value="WH_DNA-bd_sf"/>
</dbReference>
<dbReference type="Gene3D" id="1.10.10.10">
    <property type="entry name" value="Winged helix-like DNA-binding domain superfamily/Winged helix DNA-binding domain"/>
    <property type="match status" value="1"/>
</dbReference>
<dbReference type="PANTHER" id="PTHR30346:SF28">
    <property type="entry name" value="HTH-TYPE TRANSCRIPTIONAL REGULATOR CYNR"/>
    <property type="match status" value="1"/>
</dbReference>
<keyword evidence="2" id="KW-0805">Transcription regulation</keyword>
<feature type="domain" description="HTH lysR-type" evidence="5">
    <location>
        <begin position="1"/>
        <end position="58"/>
    </location>
</feature>
<dbReference type="PANTHER" id="PTHR30346">
    <property type="entry name" value="TRANSCRIPTIONAL DUAL REGULATOR HCAR-RELATED"/>
    <property type="match status" value="1"/>
</dbReference>
<dbReference type="Pfam" id="PF00126">
    <property type="entry name" value="HTH_1"/>
    <property type="match status" value="1"/>
</dbReference>
<reference evidence="6 7" key="1">
    <citation type="submission" date="2016-10" db="EMBL/GenBank/DDBJ databases">
        <title>Draft Genome sequence of Roseomonas sp. strain M3.</title>
        <authorList>
            <person name="Subhash Y."/>
            <person name="Lee S."/>
        </authorList>
    </citation>
    <scope>NUCLEOTIDE SEQUENCE [LARGE SCALE GENOMIC DNA]</scope>
    <source>
        <strain evidence="6 7">M3</strain>
    </source>
</reference>
<dbReference type="GO" id="GO:0003700">
    <property type="term" value="F:DNA-binding transcription factor activity"/>
    <property type="evidence" value="ECO:0007669"/>
    <property type="project" value="InterPro"/>
</dbReference>
<sequence>MNTRFLATLCAVAEAGSLAAAARRLGLAHATVAEQVAALERELGAPLLTRRGRSLVLTEAGQAILEPAAEILARVEALRARVQLGELRGQLRVGSISTALISLMPPALKRMAERHPRMEIRVLPGTSALLYRMLEAGELDCALIVEPHFSLPKSLDWHPVRREPMTLIAPAAMPGATAAELLSAAPLIRMDRAAWSGRLVNRALGDLDLPLRELFELDAQEAIVILVAQGLGVSLLPDWGIKPPAGQPIRRIPVGDGAYDRVVGLVLARGAREKLARSLASALEEAGRDILAGGLPAATAQAPMGA</sequence>
<comment type="caution">
    <text evidence="6">The sequence shown here is derived from an EMBL/GenBank/DDBJ whole genome shotgun (WGS) entry which is preliminary data.</text>
</comment>
<dbReference type="FunFam" id="1.10.10.10:FF:000001">
    <property type="entry name" value="LysR family transcriptional regulator"/>
    <property type="match status" value="1"/>
</dbReference>
<accession>A0A1V2GVA7</accession>
<dbReference type="InterPro" id="IPR005119">
    <property type="entry name" value="LysR_subst-bd"/>
</dbReference>
<dbReference type="Proteomes" id="UP000188879">
    <property type="component" value="Unassembled WGS sequence"/>
</dbReference>
<evidence type="ECO:0000256" key="2">
    <source>
        <dbReference type="ARBA" id="ARBA00023015"/>
    </source>
</evidence>
<dbReference type="SUPFAM" id="SSF46785">
    <property type="entry name" value="Winged helix' DNA-binding domain"/>
    <property type="match status" value="1"/>
</dbReference>
<dbReference type="InterPro" id="IPR036388">
    <property type="entry name" value="WH-like_DNA-bd_sf"/>
</dbReference>
<dbReference type="PROSITE" id="PS50931">
    <property type="entry name" value="HTH_LYSR"/>
    <property type="match status" value="1"/>
</dbReference>
<proteinExistence type="inferred from homology"/>